<reference evidence="2 3" key="1">
    <citation type="submission" date="2014-11" db="EMBL/GenBank/DDBJ databases">
        <authorList>
            <person name="Wibberg Daniel"/>
        </authorList>
    </citation>
    <scope>NUCLEOTIDE SEQUENCE [LARGE SCALE GENOMIC DNA]</scope>
    <source>
        <strain evidence="2">Rhizoctonia solani AG1-IB 7/3/14</strain>
    </source>
</reference>
<dbReference type="OrthoDB" id="3304431at2759"/>
<dbReference type="EMBL" id="LN679147">
    <property type="protein sequence ID" value="CEL60501.1"/>
    <property type="molecule type" value="Genomic_DNA"/>
</dbReference>
<gene>
    <name evidence="2" type="ORF">RSOLAG1IB_09694</name>
</gene>
<feature type="region of interest" description="Disordered" evidence="1">
    <location>
        <begin position="28"/>
        <end position="48"/>
    </location>
</feature>
<keyword evidence="3" id="KW-1185">Reference proteome</keyword>
<sequence length="130" mass="14635">MWVVCVLKPAHYIRISGKNPTLTGEAPLVLEPEETNGVTNTFDETDDWEREIGLDDNIERPPPGARHRDAFEDTEVDDISLEAPTLLDLLNDELIEGAMQPGVSSEVEKEATVSKEHKDKEKLSVEYYKL</sequence>
<evidence type="ECO:0000313" key="2">
    <source>
        <dbReference type="EMBL" id="CEL60501.1"/>
    </source>
</evidence>
<evidence type="ECO:0000313" key="3">
    <source>
        <dbReference type="Proteomes" id="UP000059188"/>
    </source>
</evidence>
<dbReference type="AlphaFoldDB" id="A0A0B7FR88"/>
<accession>A0A0B7FR88</accession>
<evidence type="ECO:0000256" key="1">
    <source>
        <dbReference type="SAM" id="MobiDB-lite"/>
    </source>
</evidence>
<name>A0A0B7FR88_THACB</name>
<organism evidence="2 3">
    <name type="scientific">Thanatephorus cucumeris (strain AG1-IB / isolate 7/3/14)</name>
    <name type="common">Lettuce bottom rot fungus</name>
    <name type="synonym">Rhizoctonia solani</name>
    <dbReference type="NCBI Taxonomy" id="1108050"/>
    <lineage>
        <taxon>Eukaryota</taxon>
        <taxon>Fungi</taxon>
        <taxon>Dikarya</taxon>
        <taxon>Basidiomycota</taxon>
        <taxon>Agaricomycotina</taxon>
        <taxon>Agaricomycetes</taxon>
        <taxon>Cantharellales</taxon>
        <taxon>Ceratobasidiaceae</taxon>
        <taxon>Rhizoctonia</taxon>
        <taxon>Rhizoctonia solani AG-1</taxon>
    </lineage>
</organism>
<protein>
    <submittedName>
        <fullName evidence="2">Uncharacterized protein</fullName>
    </submittedName>
</protein>
<proteinExistence type="predicted"/>
<dbReference type="Proteomes" id="UP000059188">
    <property type="component" value="Unassembled WGS sequence"/>
</dbReference>
<feature type="compositionally biased region" description="Basic and acidic residues" evidence="1">
    <location>
        <begin position="106"/>
        <end position="119"/>
    </location>
</feature>
<feature type="region of interest" description="Disordered" evidence="1">
    <location>
        <begin position="100"/>
        <end position="119"/>
    </location>
</feature>